<dbReference type="AlphaFoldDB" id="A0A402B3E8"/>
<dbReference type="InterPro" id="IPR021272">
    <property type="entry name" value="DUF2851"/>
</dbReference>
<proteinExistence type="predicted"/>
<reference evidence="2" key="1">
    <citation type="submission" date="2018-12" db="EMBL/GenBank/DDBJ databases">
        <title>Tengunoibacter tsumagoiensis gen. nov., sp. nov., Dictyobacter kobayashii sp. nov., D. alpinus sp. nov., and D. joshuensis sp. nov. and description of Dictyobacteraceae fam. nov. within the order Ktedonobacterales isolated from Tengu-no-mugimeshi.</title>
        <authorList>
            <person name="Wang C.M."/>
            <person name="Zheng Y."/>
            <person name="Sakai Y."/>
            <person name="Toyoda A."/>
            <person name="Minakuchi Y."/>
            <person name="Abe K."/>
            <person name="Yokota A."/>
            <person name="Yabe S."/>
        </authorList>
    </citation>
    <scope>NUCLEOTIDE SEQUENCE [LARGE SCALE GENOMIC DNA]</scope>
    <source>
        <strain evidence="2">Uno16</strain>
    </source>
</reference>
<sequence length="427" mass="48292">MLPVKEGQRLDNCPVARHNTTWITLAHEQICERTTPYEREVVERWWALPRFVCLPLVQGGWCQLLFAGRPGGSAGPDVRDAILRFLPHRCSPADVKNFGSAASEQVVGDVEFHVHISDWRVHQHEHDARYNSVLLHVVLLCDDTRPTRRQDGGVVPVCSLADVATGRHKRRDLPAITIQANTWPCQRQLSGLNIQAQERLLQRAGLLRFEEKSHKFLEDLHQGQPVPPDIDAYDVCLFLALAEGLGYGRDREIFRALGAHLLWKQVALPEPLGHKPLPAPLDRARLQVLSRLFARWRIPGIWHTLRACLLPVVAKSDKQLLADLRTCFGELGLSIARTDIVLCNVVLPFAYAIALLEQHTLLAERAQSLYLQHPGLPSNRITRSMCLQLGLDREPHGSCLQQGLHYIYQHTCREKLCSNCMLGIQRI</sequence>
<evidence type="ECO:0008006" key="3">
    <source>
        <dbReference type="Google" id="ProtNLM"/>
    </source>
</evidence>
<comment type="caution">
    <text evidence="1">The sequence shown here is derived from an EMBL/GenBank/DDBJ whole genome shotgun (WGS) entry which is preliminary data.</text>
</comment>
<gene>
    <name evidence="1" type="ORF">KDA_13640</name>
</gene>
<dbReference type="Proteomes" id="UP000287171">
    <property type="component" value="Unassembled WGS sequence"/>
</dbReference>
<name>A0A402B3E8_9CHLR</name>
<keyword evidence="2" id="KW-1185">Reference proteome</keyword>
<dbReference type="RefSeq" id="WP_161981997.1">
    <property type="nucleotide sequence ID" value="NZ_BIFT01000001.1"/>
</dbReference>
<evidence type="ECO:0000313" key="2">
    <source>
        <dbReference type="Proteomes" id="UP000287171"/>
    </source>
</evidence>
<evidence type="ECO:0000313" key="1">
    <source>
        <dbReference type="EMBL" id="GCE25880.1"/>
    </source>
</evidence>
<dbReference type="Pfam" id="PF11013">
    <property type="entry name" value="DUF2851"/>
    <property type="match status" value="1"/>
</dbReference>
<accession>A0A402B3E8</accession>
<protein>
    <recommendedName>
        <fullName evidence="3">DUF2851 domain-containing protein</fullName>
    </recommendedName>
</protein>
<dbReference type="EMBL" id="BIFT01000001">
    <property type="protein sequence ID" value="GCE25880.1"/>
    <property type="molecule type" value="Genomic_DNA"/>
</dbReference>
<organism evidence="1 2">
    <name type="scientific">Dictyobacter alpinus</name>
    <dbReference type="NCBI Taxonomy" id="2014873"/>
    <lineage>
        <taxon>Bacteria</taxon>
        <taxon>Bacillati</taxon>
        <taxon>Chloroflexota</taxon>
        <taxon>Ktedonobacteria</taxon>
        <taxon>Ktedonobacterales</taxon>
        <taxon>Dictyobacteraceae</taxon>
        <taxon>Dictyobacter</taxon>
    </lineage>
</organism>